<name>A0ACC2RS85_9FUNG</name>
<comment type="caution">
    <text evidence="1">The sequence shown here is derived from an EMBL/GenBank/DDBJ whole genome shotgun (WGS) entry which is preliminary data.</text>
</comment>
<protein>
    <submittedName>
        <fullName evidence="1">Cytochrome c oxidase subunit 6A</fullName>
    </submittedName>
</protein>
<organism evidence="1 2">
    <name type="scientific">Entomophthora muscae</name>
    <dbReference type="NCBI Taxonomy" id="34485"/>
    <lineage>
        <taxon>Eukaryota</taxon>
        <taxon>Fungi</taxon>
        <taxon>Fungi incertae sedis</taxon>
        <taxon>Zoopagomycota</taxon>
        <taxon>Entomophthoromycotina</taxon>
        <taxon>Entomophthoromycetes</taxon>
        <taxon>Entomophthorales</taxon>
        <taxon>Entomophthoraceae</taxon>
        <taxon>Entomophthora</taxon>
    </lineage>
</organism>
<reference evidence="1" key="1">
    <citation type="submission" date="2022-04" db="EMBL/GenBank/DDBJ databases">
        <title>Genome of the entomopathogenic fungus Entomophthora muscae.</title>
        <authorList>
            <person name="Elya C."/>
            <person name="Lovett B.R."/>
            <person name="Lee E."/>
            <person name="Macias A.M."/>
            <person name="Hajek A.E."/>
            <person name="De Bivort B.L."/>
            <person name="Kasson M.T."/>
            <person name="De Fine Licht H.H."/>
            <person name="Stajich J.E."/>
        </authorList>
    </citation>
    <scope>NUCLEOTIDE SEQUENCE</scope>
    <source>
        <strain evidence="1">Berkeley</strain>
    </source>
</reference>
<evidence type="ECO:0000313" key="1">
    <source>
        <dbReference type="EMBL" id="KAJ9052872.1"/>
    </source>
</evidence>
<dbReference type="EMBL" id="QTSX02006589">
    <property type="protein sequence ID" value="KAJ9052872.1"/>
    <property type="molecule type" value="Genomic_DNA"/>
</dbReference>
<dbReference type="Proteomes" id="UP001165960">
    <property type="component" value="Unassembled WGS sequence"/>
</dbReference>
<gene>
    <name evidence="1" type="primary">COX6A</name>
    <name evidence="1" type="ORF">DSO57_1029778</name>
</gene>
<proteinExistence type="predicted"/>
<accession>A0ACC2RS85</accession>
<evidence type="ECO:0000313" key="2">
    <source>
        <dbReference type="Proteomes" id="UP001165960"/>
    </source>
</evidence>
<keyword evidence="2" id="KW-1185">Reference proteome</keyword>
<sequence>MISRVFSPVFARNANCAVRRYSAASSSAREKYLAELEHTRAHAKDATELWRKISLYVALPSVLLGVFNAKRLMDEHHEHEKHHPREWVAYAYLKLRNKPFPWTNGDQGLFYNPKVNLEPVD</sequence>